<proteinExistence type="predicted"/>
<evidence type="ECO:0000313" key="2">
    <source>
        <dbReference type="Proteomes" id="UP000238390"/>
    </source>
</evidence>
<gene>
    <name evidence="1" type="ORF">CSB93_1282</name>
</gene>
<evidence type="ECO:0000313" key="1">
    <source>
        <dbReference type="EMBL" id="AVK03051.1"/>
    </source>
</evidence>
<protein>
    <submittedName>
        <fullName evidence="1">Uncharacterized protein</fullName>
    </submittedName>
</protein>
<name>A0A2R3IMC0_9PSED</name>
<dbReference type="Proteomes" id="UP000238390">
    <property type="component" value="Chromosome"/>
</dbReference>
<dbReference type="EMBL" id="CP027169">
    <property type="protein sequence ID" value="AVK03051.1"/>
    <property type="molecule type" value="Genomic_DNA"/>
</dbReference>
<sequence>MSWGFYCLRFTAVYLAVRDPPGTTTMPSRIKGKNKGDRFIFPTLIF</sequence>
<organism evidence="1 2">
    <name type="scientific">Pseudomonas paraeruginosa</name>
    <dbReference type="NCBI Taxonomy" id="2994495"/>
    <lineage>
        <taxon>Bacteria</taxon>
        <taxon>Pseudomonadati</taxon>
        <taxon>Pseudomonadota</taxon>
        <taxon>Gammaproteobacteria</taxon>
        <taxon>Pseudomonadales</taxon>
        <taxon>Pseudomonadaceae</taxon>
        <taxon>Pseudomonas</taxon>
    </lineage>
</organism>
<reference evidence="1 2" key="1">
    <citation type="submission" date="2018-02" db="EMBL/GenBank/DDBJ databases">
        <title>FDA/CDC Antimicrobial Resistant Isolate Bank Genome Sequencing.</title>
        <authorList>
            <person name="Benahmed F.H."/>
            <person name="Lutgring J.D."/>
            <person name="Yoo B."/>
            <person name="Machado M."/>
            <person name="Brown A."/>
            <person name="McAllister G."/>
            <person name="Perry A."/>
            <person name="Halpin A.L."/>
            <person name="Vavikolanu K."/>
            <person name="Ott S."/>
            <person name="Zhao X."/>
            <person name="Tallon L.J."/>
            <person name="Sadzewicz L."/>
            <person name="Aluvathingal J."/>
            <person name="Nadendla S."/>
            <person name="Voskania-kordi A."/>
            <person name="Simonyan V."/>
            <person name="Patel J."/>
            <person name="Shawar R.M."/>
        </authorList>
    </citation>
    <scope>NUCLEOTIDE SEQUENCE [LARGE SCALE GENOMIC DNA]</scope>
    <source>
        <strain evidence="1 2">AR_0356</strain>
    </source>
</reference>
<accession>A0A2R3IMC0</accession>
<keyword evidence="2" id="KW-1185">Reference proteome</keyword>
<dbReference type="AlphaFoldDB" id="A0A2R3IMC0"/>